<evidence type="ECO:0000313" key="7">
    <source>
        <dbReference type="EMBL" id="BBU68251.1"/>
    </source>
</evidence>
<feature type="binding site" evidence="6">
    <location>
        <position position="85"/>
    </location>
    <ligand>
        <name>S-adenosyl-L-methionine</name>
        <dbReference type="ChEBI" id="CHEBI:59789"/>
    </ligand>
</feature>
<dbReference type="RefSeq" id="WP_242451480.1">
    <property type="nucleotide sequence ID" value="NZ_AP019011.1"/>
</dbReference>
<dbReference type="PANTHER" id="PTHR31760:SF0">
    <property type="entry name" value="S-ADENOSYL-L-METHIONINE-DEPENDENT METHYLTRANSFERASES SUPERFAMILY PROTEIN"/>
    <property type="match status" value="1"/>
</dbReference>
<dbReference type="PIRSF" id="PIRSF003078">
    <property type="entry name" value="GidB"/>
    <property type="match status" value="1"/>
</dbReference>
<evidence type="ECO:0000256" key="3">
    <source>
        <dbReference type="ARBA" id="ARBA00022603"/>
    </source>
</evidence>
<dbReference type="InterPro" id="IPR029063">
    <property type="entry name" value="SAM-dependent_MTases_sf"/>
</dbReference>
<keyword evidence="5 6" id="KW-0949">S-adenosyl-L-methionine</keyword>
<dbReference type="Pfam" id="PF02527">
    <property type="entry name" value="GidB"/>
    <property type="match status" value="1"/>
</dbReference>
<comment type="caution">
    <text evidence="6">Lacks conserved residue(s) required for the propagation of feature annotation.</text>
</comment>
<comment type="function">
    <text evidence="6">Specifically methylates the N7 position of guanine in position 527 of 16S rRNA.</text>
</comment>
<comment type="similarity">
    <text evidence="6">Belongs to the methyltransferase superfamily. RNA methyltransferase RsmG family.</text>
</comment>
<comment type="catalytic activity">
    <reaction evidence="6">
        <text>guanosine(527) in 16S rRNA + S-adenosyl-L-methionine = N(7)-methylguanosine(527) in 16S rRNA + S-adenosyl-L-homocysteine</text>
        <dbReference type="Rhea" id="RHEA:42732"/>
        <dbReference type="Rhea" id="RHEA-COMP:10209"/>
        <dbReference type="Rhea" id="RHEA-COMP:10210"/>
        <dbReference type="ChEBI" id="CHEBI:57856"/>
        <dbReference type="ChEBI" id="CHEBI:59789"/>
        <dbReference type="ChEBI" id="CHEBI:74269"/>
        <dbReference type="ChEBI" id="CHEBI:74480"/>
        <dbReference type="EC" id="2.1.1.170"/>
    </reaction>
</comment>
<feature type="binding site" evidence="6">
    <location>
        <position position="150"/>
    </location>
    <ligand>
        <name>S-adenosyl-L-methionine</name>
        <dbReference type="ChEBI" id="CHEBI:59789"/>
    </ligand>
</feature>
<dbReference type="EMBL" id="AP022345">
    <property type="protein sequence ID" value="BBU68251.1"/>
    <property type="molecule type" value="Genomic_DNA"/>
</dbReference>
<gene>
    <name evidence="6 7" type="primary">rsmG</name>
    <name evidence="7" type="ORF">ICHIAU1_05340</name>
</gene>
<protein>
    <recommendedName>
        <fullName evidence="6">Ribosomal RNA small subunit methyltransferase G</fullName>
        <ecNumber evidence="6">2.1.1.170</ecNumber>
    </recommendedName>
    <alternativeName>
        <fullName evidence="6">16S rRNA 7-methylguanosine methyltransferase</fullName>
        <shortName evidence="6">16S rRNA m7G methyltransferase</shortName>
    </alternativeName>
</protein>
<dbReference type="AlphaFoldDB" id="A0A679I8Q5"/>
<dbReference type="GO" id="GO:0005829">
    <property type="term" value="C:cytosol"/>
    <property type="evidence" value="ECO:0007669"/>
    <property type="project" value="TreeGrafter"/>
</dbReference>
<feature type="binding site" evidence="6">
    <location>
        <position position="80"/>
    </location>
    <ligand>
        <name>S-adenosyl-L-methionine</name>
        <dbReference type="ChEBI" id="CHEBI:59789"/>
    </ligand>
</feature>
<keyword evidence="4 6" id="KW-0808">Transferase</keyword>
<dbReference type="HAMAP" id="MF_00074">
    <property type="entry name" value="16SrRNA_methyltr_G"/>
    <property type="match status" value="1"/>
</dbReference>
<dbReference type="PANTHER" id="PTHR31760">
    <property type="entry name" value="S-ADENOSYL-L-METHIONINE-DEPENDENT METHYLTRANSFERASES SUPERFAMILY PROTEIN"/>
    <property type="match status" value="1"/>
</dbReference>
<dbReference type="Proteomes" id="UP000463961">
    <property type="component" value="Chromosome"/>
</dbReference>
<comment type="subcellular location">
    <subcellularLocation>
        <location evidence="6">Cytoplasm</location>
    </subcellularLocation>
</comment>
<dbReference type="NCBIfam" id="TIGR00138">
    <property type="entry name" value="rsmG_gidB"/>
    <property type="match status" value="1"/>
</dbReference>
<evidence type="ECO:0000256" key="6">
    <source>
        <dbReference type="HAMAP-Rule" id="MF_00074"/>
    </source>
</evidence>
<name>A0A679I8Q5_9RHOO</name>
<evidence type="ECO:0000256" key="1">
    <source>
        <dbReference type="ARBA" id="ARBA00022490"/>
    </source>
</evidence>
<keyword evidence="1 6" id="KW-0963">Cytoplasm</keyword>
<dbReference type="Gene3D" id="3.40.50.150">
    <property type="entry name" value="Vaccinia Virus protein VP39"/>
    <property type="match status" value="1"/>
</dbReference>
<evidence type="ECO:0000313" key="8">
    <source>
        <dbReference type="Proteomes" id="UP000463961"/>
    </source>
</evidence>
<feature type="binding site" evidence="6">
    <location>
        <begin position="131"/>
        <end position="132"/>
    </location>
    <ligand>
        <name>S-adenosyl-L-methionine</name>
        <dbReference type="ChEBI" id="CHEBI:59789"/>
    </ligand>
</feature>
<dbReference type="GO" id="GO:0070043">
    <property type="term" value="F:rRNA (guanine-N7-)-methyltransferase activity"/>
    <property type="evidence" value="ECO:0007669"/>
    <property type="project" value="UniProtKB-UniRule"/>
</dbReference>
<sequence>MNADRAAESAQLIAGAAKMGVALTEAQSDKLLDYLDLLQKWNKAYNLTAVRERPAMLTQHLLDSLSIVPHLPPGDLLDVGSGGGLPGIPLAILQPERSITLVDTVGKKVAFLKQAAMTLGLKNLQAVSTRIESWLPPAEHAGGFALITARAYATLQTLVGQTQRLLAPNGGWYAMKGVFPAAEMAELASDVSVRAVIPLDVPDLGAERHLILLAPTSSGS</sequence>
<proteinExistence type="inferred from homology"/>
<evidence type="ECO:0000256" key="2">
    <source>
        <dbReference type="ARBA" id="ARBA00022552"/>
    </source>
</evidence>
<accession>A0A679I8Q5</accession>
<reference evidence="8" key="1">
    <citation type="submission" date="2020-01" db="EMBL/GenBank/DDBJ databases">
        <title>Phosphoaccumulans saitamaens gen. nov., sp. nov., a polyphosphate accumulating bacterium isolated from surface river water.</title>
        <authorList>
            <person name="Watanabe K."/>
            <person name="Suda W."/>
        </authorList>
    </citation>
    <scope>NUCLEOTIDE SEQUENCE [LARGE SCALE GENOMIC DNA]</scope>
    <source>
        <strain evidence="8">ICHIAU1</strain>
    </source>
</reference>
<dbReference type="SUPFAM" id="SSF53335">
    <property type="entry name" value="S-adenosyl-L-methionine-dependent methyltransferases"/>
    <property type="match status" value="1"/>
</dbReference>
<keyword evidence="8" id="KW-1185">Reference proteome</keyword>
<organism evidence="7 8">
    <name type="scientific">Fluviibacter phosphoraccumulans</name>
    <dbReference type="NCBI Taxonomy" id="1751046"/>
    <lineage>
        <taxon>Bacteria</taxon>
        <taxon>Pseudomonadati</taxon>
        <taxon>Pseudomonadota</taxon>
        <taxon>Betaproteobacteria</taxon>
        <taxon>Rhodocyclales</taxon>
        <taxon>Fluviibacteraceae</taxon>
        <taxon>Fluviibacter</taxon>
    </lineage>
</organism>
<keyword evidence="2 6" id="KW-0698">rRNA processing</keyword>
<evidence type="ECO:0000256" key="4">
    <source>
        <dbReference type="ARBA" id="ARBA00022679"/>
    </source>
</evidence>
<dbReference type="EC" id="2.1.1.170" evidence="6"/>
<dbReference type="InterPro" id="IPR003682">
    <property type="entry name" value="rRNA_ssu_MeTfrase_G"/>
</dbReference>
<evidence type="ECO:0000256" key="5">
    <source>
        <dbReference type="ARBA" id="ARBA00022691"/>
    </source>
</evidence>
<keyword evidence="3 6" id="KW-0489">Methyltransferase</keyword>